<reference evidence="1" key="1">
    <citation type="submission" date="2018-05" db="EMBL/GenBank/DDBJ databases">
        <authorList>
            <person name="Lanie J.A."/>
            <person name="Ng W.-L."/>
            <person name="Kazmierczak K.M."/>
            <person name="Andrzejewski T.M."/>
            <person name="Davidsen T.M."/>
            <person name="Wayne K.J."/>
            <person name="Tettelin H."/>
            <person name="Glass J.I."/>
            <person name="Rusch D."/>
            <person name="Podicherti R."/>
            <person name="Tsui H.-C.T."/>
            <person name="Winkler M.E."/>
        </authorList>
    </citation>
    <scope>NUCLEOTIDE SEQUENCE</scope>
</reference>
<organism evidence="1">
    <name type="scientific">marine metagenome</name>
    <dbReference type="NCBI Taxonomy" id="408172"/>
    <lineage>
        <taxon>unclassified sequences</taxon>
        <taxon>metagenomes</taxon>
        <taxon>ecological metagenomes</taxon>
    </lineage>
</organism>
<protein>
    <submittedName>
        <fullName evidence="1">Uncharacterized protein</fullName>
    </submittedName>
</protein>
<dbReference type="EMBL" id="UINC01038757">
    <property type="protein sequence ID" value="SVB36216.1"/>
    <property type="molecule type" value="Genomic_DNA"/>
</dbReference>
<proteinExistence type="predicted"/>
<feature type="non-terminal residue" evidence="1">
    <location>
        <position position="1"/>
    </location>
</feature>
<evidence type="ECO:0000313" key="1">
    <source>
        <dbReference type="EMBL" id="SVB36216.1"/>
    </source>
</evidence>
<dbReference type="AlphaFoldDB" id="A0A382DCI1"/>
<name>A0A382DCI1_9ZZZZ</name>
<sequence>VAVVDVAGFIADLKDHAAEHGFHVHDERHFVETYSMRQAFEVDLHPEAACGGPLDLHLSLDLEPRTLMAFEDEVMSLSEEANPSDDLTVQILFTWALPPLENGPDLLVLATELAGLGGTQLPTEVSAMDSFAEVTDAPQRSINVVARIETPLAGLYSGDFRGEERNWVCDALDRCQAISEYLLDRAPAWLGEA</sequence>
<accession>A0A382DCI1</accession>
<gene>
    <name evidence="1" type="ORF">METZ01_LOCUS189070</name>
</gene>